<feature type="transmembrane region" description="Helical" evidence="6">
    <location>
        <begin position="237"/>
        <end position="259"/>
    </location>
</feature>
<dbReference type="GO" id="GO:0008643">
    <property type="term" value="P:carbohydrate transport"/>
    <property type="evidence" value="ECO:0007669"/>
    <property type="project" value="InterPro"/>
</dbReference>
<dbReference type="Gene3D" id="1.20.1250.20">
    <property type="entry name" value="MFS general substrate transporter like domains"/>
    <property type="match status" value="1"/>
</dbReference>
<evidence type="ECO:0000256" key="5">
    <source>
        <dbReference type="ARBA" id="ARBA00023136"/>
    </source>
</evidence>
<dbReference type="Proteomes" id="UP000283360">
    <property type="component" value="Unassembled WGS sequence"/>
</dbReference>
<feature type="transmembrane region" description="Helical" evidence="6">
    <location>
        <begin position="114"/>
        <end position="135"/>
    </location>
</feature>
<evidence type="ECO:0000256" key="6">
    <source>
        <dbReference type="SAM" id="Phobius"/>
    </source>
</evidence>
<dbReference type="InterPro" id="IPR001927">
    <property type="entry name" value="Na/Gal_symport"/>
</dbReference>
<feature type="transmembrane region" description="Helical" evidence="6">
    <location>
        <begin position="46"/>
        <end position="73"/>
    </location>
</feature>
<dbReference type="NCBIfam" id="TIGR00792">
    <property type="entry name" value="gph"/>
    <property type="match status" value="1"/>
</dbReference>
<proteinExistence type="predicted"/>
<keyword evidence="3 6" id="KW-0812">Transmembrane</keyword>
<feature type="transmembrane region" description="Helical" evidence="6">
    <location>
        <begin position="421"/>
        <end position="443"/>
    </location>
</feature>
<feature type="transmembrane region" description="Helical" evidence="6">
    <location>
        <begin position="21"/>
        <end position="40"/>
    </location>
</feature>
<protein>
    <submittedName>
        <fullName evidence="8">MFS transporter</fullName>
    </submittedName>
</protein>
<keyword evidence="5 6" id="KW-0472">Membrane</keyword>
<dbReference type="PANTHER" id="PTHR11328">
    <property type="entry name" value="MAJOR FACILITATOR SUPERFAMILY DOMAIN-CONTAINING PROTEIN"/>
    <property type="match status" value="1"/>
</dbReference>
<dbReference type="AlphaFoldDB" id="A0A412QEP5"/>
<keyword evidence="4 6" id="KW-1133">Transmembrane helix</keyword>
<evidence type="ECO:0000313" key="9">
    <source>
        <dbReference type="Proteomes" id="UP000283360"/>
    </source>
</evidence>
<organism evidence="8 9">
    <name type="scientific">Coprococcus comes</name>
    <dbReference type="NCBI Taxonomy" id="410072"/>
    <lineage>
        <taxon>Bacteria</taxon>
        <taxon>Bacillati</taxon>
        <taxon>Bacillota</taxon>
        <taxon>Clostridia</taxon>
        <taxon>Lachnospirales</taxon>
        <taxon>Lachnospiraceae</taxon>
        <taxon>Coprococcus</taxon>
    </lineage>
</organism>
<comment type="caution">
    <text evidence="8">The sequence shown here is derived from an EMBL/GenBank/DDBJ whole genome shotgun (WGS) entry which is preliminary data.</text>
</comment>
<feature type="transmembrane region" description="Helical" evidence="6">
    <location>
        <begin position="311"/>
        <end position="332"/>
    </location>
</feature>
<dbReference type="GO" id="GO:0005886">
    <property type="term" value="C:plasma membrane"/>
    <property type="evidence" value="ECO:0007669"/>
    <property type="project" value="UniProtKB-SubCell"/>
</dbReference>
<feature type="domain" description="Major facilitator superfamily (MFS) profile" evidence="7">
    <location>
        <begin position="14"/>
        <end position="445"/>
    </location>
</feature>
<dbReference type="GO" id="GO:0006814">
    <property type="term" value="P:sodium ion transport"/>
    <property type="evidence" value="ECO:0007669"/>
    <property type="project" value="InterPro"/>
</dbReference>
<evidence type="ECO:0000256" key="4">
    <source>
        <dbReference type="ARBA" id="ARBA00022989"/>
    </source>
</evidence>
<dbReference type="InterPro" id="IPR039672">
    <property type="entry name" value="MFS_2"/>
</dbReference>
<feature type="transmembrane region" description="Helical" evidence="6">
    <location>
        <begin position="85"/>
        <end position="108"/>
    </location>
</feature>
<reference evidence="8 9" key="1">
    <citation type="submission" date="2018-08" db="EMBL/GenBank/DDBJ databases">
        <title>A genome reference for cultivated species of the human gut microbiota.</title>
        <authorList>
            <person name="Zou Y."/>
            <person name="Xue W."/>
            <person name="Luo G."/>
        </authorList>
    </citation>
    <scope>NUCLEOTIDE SEQUENCE [LARGE SCALE GENOMIC DNA]</scope>
    <source>
        <strain evidence="8 9">AF18-12LB</strain>
    </source>
</reference>
<feature type="transmembrane region" description="Helical" evidence="6">
    <location>
        <begin position="279"/>
        <end position="299"/>
    </location>
</feature>
<accession>A0A412QEP5</accession>
<gene>
    <name evidence="8" type="ORF">DWX03_09195</name>
</gene>
<comment type="subcellular location">
    <subcellularLocation>
        <location evidence="1">Cell membrane</location>
        <topology evidence="1">Multi-pass membrane protein</topology>
    </subcellularLocation>
</comment>
<dbReference type="PROSITE" id="PS50850">
    <property type="entry name" value="MFS"/>
    <property type="match status" value="1"/>
</dbReference>
<dbReference type="InterPro" id="IPR036259">
    <property type="entry name" value="MFS_trans_sf"/>
</dbReference>
<evidence type="ECO:0000256" key="3">
    <source>
        <dbReference type="ARBA" id="ARBA00022692"/>
    </source>
</evidence>
<name>A0A412QEP5_9FIRM</name>
<dbReference type="Pfam" id="PF13347">
    <property type="entry name" value="MFS_2"/>
    <property type="match status" value="1"/>
</dbReference>
<feature type="transmembrane region" description="Helical" evidence="6">
    <location>
        <begin position="338"/>
        <end position="364"/>
    </location>
</feature>
<dbReference type="GO" id="GO:0015293">
    <property type="term" value="F:symporter activity"/>
    <property type="evidence" value="ECO:0007669"/>
    <property type="project" value="InterPro"/>
</dbReference>
<dbReference type="SUPFAM" id="SSF103473">
    <property type="entry name" value="MFS general substrate transporter"/>
    <property type="match status" value="1"/>
</dbReference>
<dbReference type="InterPro" id="IPR020846">
    <property type="entry name" value="MFS_dom"/>
</dbReference>
<feature type="transmembrane region" description="Helical" evidence="6">
    <location>
        <begin position="385"/>
        <end position="409"/>
    </location>
</feature>
<dbReference type="RefSeq" id="WP_117835254.1">
    <property type="nucleotide sequence ID" value="NZ_JADNAW010000016.1"/>
</dbReference>
<feature type="transmembrane region" description="Helical" evidence="6">
    <location>
        <begin position="188"/>
        <end position="208"/>
    </location>
</feature>
<keyword evidence="2" id="KW-0813">Transport</keyword>
<feature type="transmembrane region" description="Helical" evidence="6">
    <location>
        <begin position="156"/>
        <end position="176"/>
    </location>
</feature>
<evidence type="ECO:0000256" key="1">
    <source>
        <dbReference type="ARBA" id="ARBA00004651"/>
    </source>
</evidence>
<keyword evidence="9" id="KW-1185">Reference proteome</keyword>
<dbReference type="CDD" id="cd17332">
    <property type="entry name" value="MFS_MelB_like"/>
    <property type="match status" value="1"/>
</dbReference>
<dbReference type="PANTHER" id="PTHR11328:SF24">
    <property type="entry name" value="MAJOR FACILITATOR SUPERFAMILY (MFS) PROFILE DOMAIN-CONTAINING PROTEIN"/>
    <property type="match status" value="1"/>
</dbReference>
<dbReference type="EMBL" id="QRXJ01000011">
    <property type="protein sequence ID" value="RGT89436.1"/>
    <property type="molecule type" value="Genomic_DNA"/>
</dbReference>
<evidence type="ECO:0000313" key="8">
    <source>
        <dbReference type="EMBL" id="RGT89436.1"/>
    </source>
</evidence>
<sequence>MENEANKKYLSVPKKIAYGSGDFGSNFFYMLVSSFMMLYLTDSVGLNAGVVGTLMMVSKLLDGVTDVFFGSLIDKTHSKMGKARPWMFFSAIPLAISTILLFCIPESLGITAQYAYFFVFYTLSNAVFYTANNIAYATMSARITKNDAERVSLGSFRYAFAVVASIIVSAMTVILVDNFGGGAAGWRMVAIIYMIIMFAFSSIASLVCKEIPEEEFEVKMSSNGEIKRAEKKSFLELLKIIITNKYYLIMLAIYILSYINTGIGTTSGTYYFKYIMENPALLGVVSMSSMVMIVGLIFNPSLVKKYGMYKVNLVSYIITAVLSVGVMIASYMVNFTGIVVLMFLKAVTMAPLMGSLNALVAEVAKNVYLKKNVQVEGMMFSCSSLGMKLGSGIGSAAVGWILAAAGYVGTSDIMSAGVISAIKFIYGALPLIVTVLLVVMCWLQKVVEENQKLVNEK</sequence>
<evidence type="ECO:0000256" key="2">
    <source>
        <dbReference type="ARBA" id="ARBA00022448"/>
    </source>
</evidence>
<evidence type="ECO:0000259" key="7">
    <source>
        <dbReference type="PROSITE" id="PS50850"/>
    </source>
</evidence>